<dbReference type="OrthoDB" id="8479024at2"/>
<sequence>MKWLFGLLLVAGALVAVAGTIFIFFGREQTWRTIAGDPDLGPFDLTAPERSGRPNDALLCTPGLCDGAAVDAELPVYAMAPGDLIDALRQAIEAQPDRKRRVDDGSDAAALRYVTWTETMRFPDTNQFLAVDLGEGRTGLIAYARAQLGYSDAGNNRARLQRWTGAFPAANPSGD</sequence>
<gene>
    <name evidence="1" type="ORF">E0E05_13505</name>
</gene>
<dbReference type="Pfam" id="PF07386">
    <property type="entry name" value="DUF1499"/>
    <property type="match status" value="1"/>
</dbReference>
<keyword evidence="2" id="KW-1185">Reference proteome</keyword>
<accession>A0A4P6V409</accession>
<dbReference type="KEGG" id="rpod:E0E05_13505"/>
<evidence type="ECO:0000313" key="2">
    <source>
        <dbReference type="Proteomes" id="UP000293719"/>
    </source>
</evidence>
<dbReference type="RefSeq" id="WP_131617194.1">
    <property type="nucleotide sequence ID" value="NZ_CP036532.1"/>
</dbReference>
<dbReference type="Proteomes" id="UP000293719">
    <property type="component" value="Chromosome"/>
</dbReference>
<organism evidence="1 2">
    <name type="scientific">Roseitalea porphyridii</name>
    <dbReference type="NCBI Taxonomy" id="1852022"/>
    <lineage>
        <taxon>Bacteria</taxon>
        <taxon>Pseudomonadati</taxon>
        <taxon>Pseudomonadota</taxon>
        <taxon>Alphaproteobacteria</taxon>
        <taxon>Hyphomicrobiales</taxon>
        <taxon>Ahrensiaceae</taxon>
        <taxon>Roseitalea</taxon>
    </lineage>
</organism>
<dbReference type="GeneID" id="90768320"/>
<dbReference type="AlphaFoldDB" id="A0A4P6V409"/>
<protein>
    <submittedName>
        <fullName evidence="1">DUF1499 domain-containing protein</fullName>
    </submittedName>
</protein>
<reference evidence="1 2" key="1">
    <citation type="journal article" date="2017" name="Int. J. Syst. Evol. Microbiol.">
        <title>Roseitalea porphyridii gen. nov., sp. nov., isolated from a red alga, and reclassification of Hoeflea suaedae Chung et al. 2013 as Pseudohoeflea suaedae gen. nov., comb. nov.</title>
        <authorList>
            <person name="Hyeon J.W."/>
            <person name="Jeong S.E."/>
            <person name="Baek K."/>
            <person name="Jeon C.O."/>
        </authorList>
    </citation>
    <scope>NUCLEOTIDE SEQUENCE [LARGE SCALE GENOMIC DNA]</scope>
    <source>
        <strain evidence="1 2">MA7-20</strain>
    </source>
</reference>
<dbReference type="EMBL" id="CP036532">
    <property type="protein sequence ID" value="QBK31534.1"/>
    <property type="molecule type" value="Genomic_DNA"/>
</dbReference>
<proteinExistence type="predicted"/>
<evidence type="ECO:0000313" key="1">
    <source>
        <dbReference type="EMBL" id="QBK31534.1"/>
    </source>
</evidence>
<name>A0A4P6V409_9HYPH</name>
<dbReference type="InterPro" id="IPR010865">
    <property type="entry name" value="DUF1499"/>
</dbReference>